<feature type="region of interest" description="Disordered" evidence="1">
    <location>
        <begin position="1"/>
        <end position="71"/>
    </location>
</feature>
<evidence type="ECO:0000313" key="3">
    <source>
        <dbReference type="Proteomes" id="UP000182235"/>
    </source>
</evidence>
<dbReference type="OrthoDB" id="4188746at2759"/>
<sequence>MARRRSAPSPVNSDSEDDSEGDPMDVDDGDDDSDDTASDSSGETDLTDPADYGGDGKNGTSELTDLLADDEHPSEYYMEMMNNLDGSLLQYDEYAPNSLKLLDRIEQEWFKFCACVKQDPKEMYQRMDVQKLYTFFSWVLNQRRGKDERRQQRLKY</sequence>
<protein>
    <submittedName>
        <fullName evidence="2">Uncharacterized protein</fullName>
    </submittedName>
</protein>
<feature type="compositionally biased region" description="Acidic residues" evidence="1">
    <location>
        <begin position="14"/>
        <end position="37"/>
    </location>
</feature>
<dbReference type="Proteomes" id="UP000182235">
    <property type="component" value="Unassembled WGS sequence"/>
</dbReference>
<organism evidence="2 3">
    <name type="scientific">Emergomyces pasteurianus Ep9510</name>
    <dbReference type="NCBI Taxonomy" id="1447872"/>
    <lineage>
        <taxon>Eukaryota</taxon>
        <taxon>Fungi</taxon>
        <taxon>Dikarya</taxon>
        <taxon>Ascomycota</taxon>
        <taxon>Pezizomycotina</taxon>
        <taxon>Eurotiomycetes</taxon>
        <taxon>Eurotiomycetidae</taxon>
        <taxon>Onygenales</taxon>
        <taxon>Ajellomycetaceae</taxon>
        <taxon>Emergomyces</taxon>
    </lineage>
</organism>
<comment type="caution">
    <text evidence="2">The sequence shown here is derived from an EMBL/GenBank/DDBJ whole genome shotgun (WGS) entry which is preliminary data.</text>
</comment>
<keyword evidence="3" id="KW-1185">Reference proteome</keyword>
<evidence type="ECO:0000256" key="1">
    <source>
        <dbReference type="SAM" id="MobiDB-lite"/>
    </source>
</evidence>
<reference evidence="2 3" key="1">
    <citation type="submission" date="2015-07" db="EMBL/GenBank/DDBJ databases">
        <title>Emmonsia species relationships and genome sequence.</title>
        <authorList>
            <consortium name="The Broad Institute Genomics Platform"/>
            <person name="Cuomo C.A."/>
            <person name="Munoz J.F."/>
            <person name="Imamovic A."/>
            <person name="Priest M.E."/>
            <person name="Young S."/>
            <person name="Clay O.K."/>
            <person name="McEwen J.G."/>
        </authorList>
    </citation>
    <scope>NUCLEOTIDE SEQUENCE [LARGE SCALE GENOMIC DNA]</scope>
    <source>
        <strain evidence="2 3">UAMH 9510</strain>
    </source>
</reference>
<dbReference type="AlphaFoldDB" id="A0A1J9NZM6"/>
<dbReference type="STRING" id="1447872.A0A1J9NZM6"/>
<name>A0A1J9NZM6_9EURO</name>
<evidence type="ECO:0000313" key="2">
    <source>
        <dbReference type="EMBL" id="OJD10025.1"/>
    </source>
</evidence>
<proteinExistence type="predicted"/>
<accession>A0A1J9NZM6</accession>
<gene>
    <name evidence="2" type="ORF">AJ78_08792</name>
</gene>
<dbReference type="EMBL" id="LGRN01000977">
    <property type="protein sequence ID" value="OJD10025.1"/>
    <property type="molecule type" value="Genomic_DNA"/>
</dbReference>